<evidence type="ECO:0000256" key="3">
    <source>
        <dbReference type="ARBA" id="ARBA00022598"/>
    </source>
</evidence>
<keyword evidence="4 7" id="KW-0547">Nucleotide-binding</keyword>
<evidence type="ECO:0000313" key="11">
    <source>
        <dbReference type="EMBL" id="KNZ43226.1"/>
    </source>
</evidence>
<dbReference type="Gene3D" id="1.10.10.1140">
    <property type="entry name" value="Glutamine-dependent NAD+ synthetase, C-terminal domain"/>
    <property type="match status" value="1"/>
</dbReference>
<gene>
    <name evidence="7" type="primary">nadE</name>
    <name evidence="11" type="ORF">AKG39_01920</name>
</gene>
<feature type="active site" description="For glutaminase activity" evidence="7">
    <location>
        <position position="116"/>
    </location>
</feature>
<dbReference type="Gene3D" id="3.40.50.620">
    <property type="entry name" value="HUPs"/>
    <property type="match status" value="1"/>
</dbReference>
<dbReference type="Gene3D" id="3.60.110.10">
    <property type="entry name" value="Carbon-nitrogen hydrolase"/>
    <property type="match status" value="1"/>
</dbReference>
<dbReference type="NCBIfam" id="NF002730">
    <property type="entry name" value="PRK02628.1"/>
    <property type="match status" value="1"/>
</dbReference>
<organism evidence="11 12">
    <name type="scientific">Acetobacterium bakii</name>
    <dbReference type="NCBI Taxonomy" id="52689"/>
    <lineage>
        <taxon>Bacteria</taxon>
        <taxon>Bacillati</taxon>
        <taxon>Bacillota</taxon>
        <taxon>Clostridia</taxon>
        <taxon>Eubacteriales</taxon>
        <taxon>Eubacteriaceae</taxon>
        <taxon>Acetobacterium</taxon>
    </lineage>
</organism>
<dbReference type="GO" id="GO:0008795">
    <property type="term" value="F:NAD+ synthase activity"/>
    <property type="evidence" value="ECO:0007669"/>
    <property type="project" value="UniProtKB-UniRule"/>
</dbReference>
<evidence type="ECO:0000256" key="8">
    <source>
        <dbReference type="PIRNR" id="PIRNR006630"/>
    </source>
</evidence>
<evidence type="ECO:0000256" key="6">
    <source>
        <dbReference type="ARBA" id="ARBA00023027"/>
    </source>
</evidence>
<keyword evidence="6 7" id="KW-0520">NAD</keyword>
<dbReference type="InterPro" id="IPR036526">
    <property type="entry name" value="C-N_Hydrolase_sf"/>
</dbReference>
<feature type="binding site" evidence="7">
    <location>
        <position position="605"/>
    </location>
    <ligand>
        <name>deamido-NAD(+)</name>
        <dbReference type="ChEBI" id="CHEBI:58437"/>
        <note>ligand shared between two neighboring subunits</note>
    </ligand>
</feature>
<reference evidence="12" key="1">
    <citation type="submission" date="2015-07" db="EMBL/GenBank/DDBJ databases">
        <title>Draft genome sequence of Acetobacterium bakii DSM 8293, a potential psychrophilic chemical producer through syngas fermentation.</title>
        <authorList>
            <person name="Song Y."/>
            <person name="Hwang S."/>
            <person name="Cho B.-K."/>
        </authorList>
    </citation>
    <scope>NUCLEOTIDE SEQUENCE [LARGE SCALE GENOMIC DNA]</scope>
    <source>
        <strain evidence="12">DSM 8239</strain>
    </source>
</reference>
<keyword evidence="12" id="KW-1185">Reference proteome</keyword>
<dbReference type="PROSITE" id="PS50263">
    <property type="entry name" value="CN_HYDROLASE"/>
    <property type="match status" value="1"/>
</dbReference>
<dbReference type="OrthoDB" id="9803818at2"/>
<proteinExistence type="inferred from homology"/>
<feature type="domain" description="CN hydrolase" evidence="10">
    <location>
        <begin position="7"/>
        <end position="272"/>
    </location>
</feature>
<dbReference type="InterPro" id="IPR014729">
    <property type="entry name" value="Rossmann-like_a/b/a_fold"/>
</dbReference>
<dbReference type="PANTHER" id="PTHR23090">
    <property type="entry name" value="NH 3 /GLUTAMINE-DEPENDENT NAD + SYNTHETASE"/>
    <property type="match status" value="1"/>
</dbReference>
<evidence type="ECO:0000256" key="9">
    <source>
        <dbReference type="RuleBase" id="RU003811"/>
    </source>
</evidence>
<dbReference type="InterPro" id="IPR003010">
    <property type="entry name" value="C-N_Hydrolase"/>
</dbReference>
<name>A0A0L6U3Y5_9FIRM</name>
<dbReference type="InterPro" id="IPR041856">
    <property type="entry name" value="NAD+_synth_C"/>
</dbReference>
<feature type="active site" description="Nucleophile; for glutaminase activity" evidence="7">
    <location>
        <position position="172"/>
    </location>
</feature>
<dbReference type="NCBIfam" id="TIGR00552">
    <property type="entry name" value="nadE"/>
    <property type="match status" value="1"/>
</dbReference>
<keyword evidence="5 7" id="KW-0067">ATP-binding</keyword>
<feature type="binding site" evidence="7">
    <location>
        <begin position="357"/>
        <end position="364"/>
    </location>
    <ligand>
        <name>ATP</name>
        <dbReference type="ChEBI" id="CHEBI:30616"/>
    </ligand>
</feature>
<evidence type="ECO:0000256" key="4">
    <source>
        <dbReference type="ARBA" id="ARBA00022741"/>
    </source>
</evidence>
<comment type="similarity">
    <text evidence="9">Belongs to the NAD synthetase family.</text>
</comment>
<dbReference type="UniPathway" id="UPA00253">
    <property type="reaction ID" value="UER00334"/>
</dbReference>
<comment type="function">
    <text evidence="7">Catalyzes the ATP-dependent amidation of deamido-NAD to form NAD. Uses L-glutamine as a nitrogen source.</text>
</comment>
<dbReference type="PATRIC" id="fig|52689.4.peg.3082"/>
<dbReference type="EC" id="6.3.5.1" evidence="7 8"/>
<dbReference type="Pfam" id="PF02540">
    <property type="entry name" value="NAD_synthase"/>
    <property type="match status" value="1"/>
</dbReference>
<evidence type="ECO:0000256" key="5">
    <source>
        <dbReference type="ARBA" id="ARBA00022840"/>
    </source>
</evidence>
<sequence>MHKYSFVRTACAVPKIKLADCRYNVEEMIDLAEKALAQGVEVLVFPELGITGYTCGDLFFQRELQKNALIALEQFLEWSAGKKILLVAGIPLVIAGSLYNCGVVLNSGKILGVIPKTFVPNNQEFYEKRWFASSKSLLQLEITLLGQTVPVGTDLLFQNNLIEDFVVAVEICEDLWAPIPPGSFHALAGATVILNLSASNDIVSKSDYRRELIRLQSGRCNAGYLYTSAGFGESTTDLVFGGHAIICERGVLISELPKYNLGNELLVADLDIESLVHDRQLLHSFSDSVDLIKDKTYRRVTFESLDCKVYDGDVNPFPFVPGDPNRRSERCEEIFNIQTMGLASRLRHIGNAPMVVGISGGLDSTMALLVCVNVCDRFDIPRAKIHAVTMPGFGTTDRTYDNAVALIKGLGVTFHEISIVAACTAHFKDIDHDIKVHDVTFENAQARERTQILMDLANKVGGIVIGTGDLSELALGWATYNGDHMSMYSVNASVPKTLIRYLVKWVADHTKETSIQIILYDVLDTPVSPELLPPDENGKIKQKTEEVVGPYELHDFFIYQMVRCAFGPEKIYFLATKAFAGVYENTVILKWLKKFYSRFFSQQFKRSCVPDGPKVGSVSFSPRGDWRMPSDAHATQWLKALEKIQE</sequence>
<accession>A0A0L6U3Y5</accession>
<dbReference type="SUPFAM" id="SSF56317">
    <property type="entry name" value="Carbon-nitrogen hydrolase"/>
    <property type="match status" value="1"/>
</dbReference>
<keyword evidence="3 7" id="KW-0436">Ligase</keyword>
<comment type="pathway">
    <text evidence="1 7 8">Cofactor biosynthesis; NAD(+) biosynthesis; NAD(+) from deamido-NAD(+) (L-Gln route): step 1/1.</text>
</comment>
<dbReference type="SUPFAM" id="SSF52402">
    <property type="entry name" value="Adenine nucleotide alpha hydrolases-like"/>
    <property type="match status" value="1"/>
</dbReference>
<dbReference type="GO" id="GO:0003952">
    <property type="term" value="F:NAD+ synthase (glutamine-hydrolyzing) activity"/>
    <property type="evidence" value="ECO:0007669"/>
    <property type="project" value="UniProtKB-UniRule"/>
</dbReference>
<dbReference type="STRING" id="52689.AKG39_01920"/>
<feature type="binding site" evidence="7">
    <location>
        <position position="467"/>
    </location>
    <ligand>
        <name>ATP</name>
        <dbReference type="ChEBI" id="CHEBI:30616"/>
    </ligand>
</feature>
<dbReference type="RefSeq" id="WP_050738671.1">
    <property type="nucleotide sequence ID" value="NZ_LGYO01000006.1"/>
</dbReference>
<feature type="active site" description="Proton acceptor; for glutaminase activity" evidence="7">
    <location>
        <position position="47"/>
    </location>
</feature>
<dbReference type="FunFam" id="3.40.50.620:FF:000155">
    <property type="entry name" value="Glutamine-dependent NAD(+) synthetase"/>
    <property type="match status" value="1"/>
</dbReference>
<dbReference type="AlphaFoldDB" id="A0A0L6U3Y5"/>
<feature type="binding site" evidence="7">
    <location>
        <position position="472"/>
    </location>
    <ligand>
        <name>deamido-NAD(+)</name>
        <dbReference type="ChEBI" id="CHEBI:58437"/>
        <note>ligand shared between two neighboring subunits</note>
    </ligand>
</feature>
<dbReference type="InterPro" id="IPR014445">
    <property type="entry name" value="Gln-dep_NAD_synthase"/>
</dbReference>
<dbReference type="GO" id="GO:0005737">
    <property type="term" value="C:cytoplasm"/>
    <property type="evidence" value="ECO:0007669"/>
    <property type="project" value="InterPro"/>
</dbReference>
<protein>
    <recommendedName>
        <fullName evidence="7 8">Glutamine-dependent NAD(+) synthetase</fullName>
        <ecNumber evidence="7 8">6.3.5.1</ecNumber>
    </recommendedName>
    <alternativeName>
        <fullName evidence="7 8">NAD(+) synthase [glutamine-hydrolyzing]</fullName>
    </alternativeName>
</protein>
<evidence type="ECO:0000256" key="2">
    <source>
        <dbReference type="ARBA" id="ARBA00007145"/>
    </source>
</evidence>
<dbReference type="PANTHER" id="PTHR23090:SF9">
    <property type="entry name" value="GLUTAMINE-DEPENDENT NAD(+) SYNTHETASE"/>
    <property type="match status" value="1"/>
</dbReference>
<dbReference type="Pfam" id="PF00795">
    <property type="entry name" value="CN_hydrolase"/>
    <property type="match status" value="1"/>
</dbReference>
<comment type="caution">
    <text evidence="11">The sequence shown here is derived from an EMBL/GenBank/DDBJ whole genome shotgun (WGS) entry which is preliminary data.</text>
</comment>
<comment type="catalytic activity">
    <reaction evidence="7 8">
        <text>deamido-NAD(+) + L-glutamine + ATP + H2O = L-glutamate + AMP + diphosphate + NAD(+) + H(+)</text>
        <dbReference type="Rhea" id="RHEA:24384"/>
        <dbReference type="ChEBI" id="CHEBI:15377"/>
        <dbReference type="ChEBI" id="CHEBI:15378"/>
        <dbReference type="ChEBI" id="CHEBI:29985"/>
        <dbReference type="ChEBI" id="CHEBI:30616"/>
        <dbReference type="ChEBI" id="CHEBI:33019"/>
        <dbReference type="ChEBI" id="CHEBI:57540"/>
        <dbReference type="ChEBI" id="CHEBI:58359"/>
        <dbReference type="ChEBI" id="CHEBI:58437"/>
        <dbReference type="ChEBI" id="CHEBI:456215"/>
        <dbReference type="EC" id="6.3.5.1"/>
    </reaction>
</comment>
<feature type="binding site" evidence="7">
    <location>
        <position position="443"/>
    </location>
    <ligand>
        <name>deamido-NAD(+)</name>
        <dbReference type="ChEBI" id="CHEBI:58437"/>
        <note>ligand shared between two neighboring subunits</note>
    </ligand>
</feature>
<dbReference type="GO" id="GO:0005524">
    <property type="term" value="F:ATP binding"/>
    <property type="evidence" value="ECO:0007669"/>
    <property type="project" value="UniProtKB-UniRule"/>
</dbReference>
<dbReference type="EMBL" id="LGYO01000006">
    <property type="protein sequence ID" value="KNZ43226.1"/>
    <property type="molecule type" value="Genomic_DNA"/>
</dbReference>
<comment type="similarity">
    <text evidence="2 7 8">In the C-terminal section; belongs to the NAD synthetase family.</text>
</comment>
<dbReference type="CDD" id="cd07570">
    <property type="entry name" value="GAT_Gln-NAD-synth"/>
    <property type="match status" value="1"/>
</dbReference>
<dbReference type="GO" id="GO:0004359">
    <property type="term" value="F:glutaminase activity"/>
    <property type="evidence" value="ECO:0007669"/>
    <property type="project" value="InterPro"/>
</dbReference>
<dbReference type="InterPro" id="IPR022310">
    <property type="entry name" value="NAD/GMP_synthase"/>
</dbReference>
<evidence type="ECO:0000313" key="12">
    <source>
        <dbReference type="Proteomes" id="UP000036873"/>
    </source>
</evidence>
<evidence type="ECO:0000256" key="7">
    <source>
        <dbReference type="HAMAP-Rule" id="MF_02090"/>
    </source>
</evidence>
<feature type="binding site" evidence="7">
    <location>
        <begin position="477"/>
        <end position="480"/>
    </location>
    <ligand>
        <name>deamido-NAD(+)</name>
        <dbReference type="ChEBI" id="CHEBI:58437"/>
        <note>ligand shared between two neighboring subunits</note>
    </ligand>
</feature>
<dbReference type="PIRSF" id="PIRSF006630">
    <property type="entry name" value="NADS_GAT"/>
    <property type="match status" value="1"/>
</dbReference>
<feature type="binding site" evidence="7">
    <location>
        <position position="199"/>
    </location>
    <ligand>
        <name>L-glutamine</name>
        <dbReference type="ChEBI" id="CHEBI:58359"/>
    </ligand>
</feature>
<comment type="caution">
    <text evidence="7">Lacks conserved residue(s) required for the propagation of feature annotation.</text>
</comment>
<dbReference type="GO" id="GO:0009435">
    <property type="term" value="P:NAD+ biosynthetic process"/>
    <property type="evidence" value="ECO:0007669"/>
    <property type="project" value="UniProtKB-UniRule"/>
</dbReference>
<dbReference type="HAMAP" id="MF_02090">
    <property type="entry name" value="NadE_glutamine_dep"/>
    <property type="match status" value="1"/>
</dbReference>
<dbReference type="CDD" id="cd00553">
    <property type="entry name" value="NAD_synthase"/>
    <property type="match status" value="1"/>
</dbReference>
<dbReference type="Proteomes" id="UP000036873">
    <property type="component" value="Unassembled WGS sequence"/>
</dbReference>
<dbReference type="InterPro" id="IPR003694">
    <property type="entry name" value="NAD_synthase"/>
</dbReference>
<evidence type="ECO:0000259" key="10">
    <source>
        <dbReference type="PROSITE" id="PS50263"/>
    </source>
</evidence>
<evidence type="ECO:0000256" key="1">
    <source>
        <dbReference type="ARBA" id="ARBA00005188"/>
    </source>
</evidence>
<feature type="binding site" evidence="7">
    <location>
        <position position="205"/>
    </location>
    <ligand>
        <name>L-glutamine</name>
        <dbReference type="ChEBI" id="CHEBI:58359"/>
    </ligand>
</feature>